<keyword evidence="1" id="KW-0808">Transferase</keyword>
<keyword evidence="4" id="KW-1185">Reference proteome</keyword>
<dbReference type="STRING" id="1056495.Calag_0336"/>
<dbReference type="PANTHER" id="PTHR19136">
    <property type="entry name" value="MOLYBDENUM COFACTOR GUANYLYLTRANSFERASE"/>
    <property type="match status" value="1"/>
</dbReference>
<evidence type="ECO:0000259" key="2">
    <source>
        <dbReference type="Pfam" id="PF12804"/>
    </source>
</evidence>
<dbReference type="KEGG" id="clg:Calag_0336"/>
<evidence type="ECO:0000313" key="4">
    <source>
        <dbReference type="Proteomes" id="UP000010469"/>
    </source>
</evidence>
<dbReference type="HOGENOM" id="CLU_975209_0_0_2"/>
<organism evidence="3 4">
    <name type="scientific">Caldisphaera lagunensis (strain DSM 15908 / JCM 11604 / ANMR 0165 / IC-154)</name>
    <dbReference type="NCBI Taxonomy" id="1056495"/>
    <lineage>
        <taxon>Archaea</taxon>
        <taxon>Thermoproteota</taxon>
        <taxon>Thermoprotei</taxon>
        <taxon>Acidilobales</taxon>
        <taxon>Caldisphaeraceae</taxon>
        <taxon>Caldisphaera</taxon>
    </lineage>
</organism>
<dbReference type="eggNOG" id="arCOG01872">
    <property type="taxonomic scope" value="Archaea"/>
</dbReference>
<dbReference type="Proteomes" id="UP000010469">
    <property type="component" value="Chromosome"/>
</dbReference>
<dbReference type="EMBL" id="CP003378">
    <property type="protein sequence ID" value="AFZ70113.1"/>
    <property type="molecule type" value="Genomic_DNA"/>
</dbReference>
<dbReference type="InParanoid" id="L0A8D4"/>
<name>L0A8D4_CALLD</name>
<evidence type="ECO:0000256" key="1">
    <source>
        <dbReference type="ARBA" id="ARBA00022679"/>
    </source>
</evidence>
<evidence type="ECO:0000313" key="3">
    <source>
        <dbReference type="EMBL" id="AFZ70113.1"/>
    </source>
</evidence>
<dbReference type="GO" id="GO:0016779">
    <property type="term" value="F:nucleotidyltransferase activity"/>
    <property type="evidence" value="ECO:0007669"/>
    <property type="project" value="TreeGrafter"/>
</dbReference>
<dbReference type="Gene3D" id="3.90.550.10">
    <property type="entry name" value="Spore Coat Polysaccharide Biosynthesis Protein SpsA, Chain A"/>
    <property type="match status" value="1"/>
</dbReference>
<dbReference type="SUPFAM" id="SSF53448">
    <property type="entry name" value="Nucleotide-diphospho-sugar transferases"/>
    <property type="match status" value="1"/>
</dbReference>
<proteinExistence type="predicted"/>
<dbReference type="AlphaFoldDB" id="L0A8D4"/>
<dbReference type="InterPro" id="IPR029044">
    <property type="entry name" value="Nucleotide-diphossugar_trans"/>
</dbReference>
<accession>L0A8D4</accession>
<protein>
    <submittedName>
        <fullName evidence="3">Molybdopterin-guanine dinucleotide biosynthesis protein A</fullName>
    </submittedName>
</protein>
<gene>
    <name evidence="3" type="ordered locus">Calag_0336</name>
</gene>
<dbReference type="Pfam" id="PF12804">
    <property type="entry name" value="NTP_transf_3"/>
    <property type="match status" value="1"/>
</dbReference>
<sequence length="285" mass="32960">MNKMEIAAIILAGGKSTRFAEDKLIYLYNNKPIISYPINESEKITDNVFVVTNDKEYEKLRKVINVEFIFDDPSFKCEGSSRGIASAIKAIDANYYLIMPGDIPWIHYIALKNLLEYAKRTQYLVSPIIYSGIVSPLFLAFPKSYKDNISRICDEYSVLASRPSNFIRGNKSLLIGSYHLTDNPRVFYDVDTKLDLTTHTRGLPRKIVYLESYKYFIDGIENLKNGENDEAFKDFINESKIYKINKLNSLELSCLIDAFLINKDEKIQKRINVLRKKLGRRPKEY</sequence>
<dbReference type="PANTHER" id="PTHR19136:SF81">
    <property type="entry name" value="MOLYBDENUM COFACTOR GUANYLYLTRANSFERASE"/>
    <property type="match status" value="1"/>
</dbReference>
<reference evidence="4" key="1">
    <citation type="submission" date="2012-03" db="EMBL/GenBank/DDBJ databases">
        <title>Complete genome of Caldisphaera lagunensis DSM 15908.</title>
        <authorList>
            <person name="Lucas S."/>
            <person name="Copeland A."/>
            <person name="Lapidus A."/>
            <person name="Glavina del Rio T."/>
            <person name="Dalin E."/>
            <person name="Tice H."/>
            <person name="Bruce D."/>
            <person name="Goodwin L."/>
            <person name="Pitluck S."/>
            <person name="Peters L."/>
            <person name="Mikhailova N."/>
            <person name="Teshima H."/>
            <person name="Kyrpides N."/>
            <person name="Mavromatis K."/>
            <person name="Ivanova N."/>
            <person name="Brettin T."/>
            <person name="Detter J.C."/>
            <person name="Han C."/>
            <person name="Larimer F."/>
            <person name="Land M."/>
            <person name="Hauser L."/>
            <person name="Markowitz V."/>
            <person name="Cheng J.-F."/>
            <person name="Hugenholtz P."/>
            <person name="Woyke T."/>
            <person name="Wu D."/>
            <person name="Spring S."/>
            <person name="Schroeder M."/>
            <person name="Brambilla E."/>
            <person name="Klenk H.-P."/>
            <person name="Eisen J.A."/>
        </authorList>
    </citation>
    <scope>NUCLEOTIDE SEQUENCE [LARGE SCALE GENOMIC DNA]</scope>
    <source>
        <strain evidence="4">DSM 15908 / JCM 11604 / IC-154</strain>
    </source>
</reference>
<feature type="domain" description="MobA-like NTP transferase" evidence="2">
    <location>
        <begin position="8"/>
        <end position="152"/>
    </location>
</feature>
<dbReference type="InterPro" id="IPR025877">
    <property type="entry name" value="MobA-like_NTP_Trfase"/>
</dbReference>